<dbReference type="OMA" id="DGCVNKK"/>
<feature type="compositionally biased region" description="Low complexity" evidence="2">
    <location>
        <begin position="437"/>
        <end position="454"/>
    </location>
</feature>
<feature type="compositionally biased region" description="Pro residues" evidence="2">
    <location>
        <begin position="323"/>
        <end position="340"/>
    </location>
</feature>
<feature type="compositionally biased region" description="Basic and acidic residues" evidence="2">
    <location>
        <begin position="353"/>
        <end position="371"/>
    </location>
</feature>
<evidence type="ECO:0000259" key="4">
    <source>
        <dbReference type="PROSITE" id="PS51025"/>
    </source>
</evidence>
<feature type="compositionally biased region" description="Acidic residues" evidence="2">
    <location>
        <begin position="413"/>
        <end position="422"/>
    </location>
</feature>
<protein>
    <recommendedName>
        <fullName evidence="7">PWI domain-containing protein</fullName>
    </recommendedName>
</protein>
<dbReference type="Pfam" id="PF01480">
    <property type="entry name" value="PWI"/>
    <property type="match status" value="1"/>
</dbReference>
<proteinExistence type="predicted"/>
<organism evidence="5 6">
    <name type="scientific">Diacronema lutheri</name>
    <name type="common">Unicellular marine alga</name>
    <name type="synonym">Monochrysis lutheri</name>
    <dbReference type="NCBI Taxonomy" id="2081491"/>
    <lineage>
        <taxon>Eukaryota</taxon>
        <taxon>Haptista</taxon>
        <taxon>Haptophyta</taxon>
        <taxon>Pavlovophyceae</taxon>
        <taxon>Pavlovales</taxon>
        <taxon>Pavlovaceae</taxon>
        <taxon>Diacronema</taxon>
    </lineage>
</organism>
<dbReference type="Pfam" id="PF00076">
    <property type="entry name" value="RRM_1"/>
    <property type="match status" value="1"/>
</dbReference>
<feature type="compositionally biased region" description="Basic and acidic residues" evidence="2">
    <location>
        <begin position="295"/>
        <end position="308"/>
    </location>
</feature>
<dbReference type="EMBL" id="JAGTXO010000005">
    <property type="protein sequence ID" value="KAG8467873.1"/>
    <property type="molecule type" value="Genomic_DNA"/>
</dbReference>
<gene>
    <name evidence="5" type="ORF">KFE25_006925</name>
</gene>
<feature type="compositionally biased region" description="Low complexity" evidence="2">
    <location>
        <begin position="341"/>
        <end position="351"/>
    </location>
</feature>
<feature type="domain" description="PWI" evidence="4">
    <location>
        <begin position="557"/>
        <end position="658"/>
    </location>
</feature>
<dbReference type="SMART" id="SM00360">
    <property type="entry name" value="RRM"/>
    <property type="match status" value="1"/>
</dbReference>
<dbReference type="InterPro" id="IPR052768">
    <property type="entry name" value="RBM25"/>
</dbReference>
<dbReference type="InterPro" id="IPR000504">
    <property type="entry name" value="RRM_dom"/>
</dbReference>
<accession>A0A8J6CHL4</accession>
<dbReference type="InterPro" id="IPR034268">
    <property type="entry name" value="RBM25_RRM"/>
</dbReference>
<sequence>MGFAMPGPPPGHAPPMVLAPSLFFPPGALPPLPMPLAACAWAPPGGAVPPAGAVLDRACTLYVGKIPEWLDDGTVRRMLDACGHVVSWKRPSDPENGRPKAFGLCEYRSGAHALRALRVLGPFALRDGATLLVKVEAKTQQFLDRLDEGSAGSAEVAAAKAAEDEAARAAVRTALGLAGALPTPPLAVEPTPAGADADVERTRNEQRAAALLSAPPDAVVGGAVLPDAELDPEHLERRAARDDEREFAERLRRCEAREQSFARWLDRHEERRAERQRLLSDPFALHALGAHARDELRRRRRDERRADETDATAQLDLERRDVAPPPQPPPPPRALPPPPAASAAPLAVADATDASREHERAAHAWERERARAAAPSPPAPVASSDLKGDAGAANGAGRDDDDDDDEHGGGGGGDDDDDDDDMMALALEAHERSRPVRPACGALGAAGGAAAAGEPRARAEPLPRPAGGAQPLRLGALALGAGARKRPAAAGGTPAAFAADADGGAGQKRRLERIEYSEAEEAAVASVPLYARERERERVAALERARRLVTRIPANEAELFAFPIDWRALEAHGVLEAKLRPWVRAKLQEYVGDEDPTDLVDFVLSTLGARGSAAEIAEQLAIVLDDDARLFCAKLWRMVAFEALAAAESAGAAEAGADGS</sequence>
<name>A0A8J6CHL4_DIALT</name>
<evidence type="ECO:0000313" key="5">
    <source>
        <dbReference type="EMBL" id="KAG8467873.1"/>
    </source>
</evidence>
<feature type="region of interest" description="Disordered" evidence="2">
    <location>
        <begin position="295"/>
        <end position="468"/>
    </location>
</feature>
<dbReference type="PROSITE" id="PS50102">
    <property type="entry name" value="RRM"/>
    <property type="match status" value="1"/>
</dbReference>
<dbReference type="CDD" id="cd12446">
    <property type="entry name" value="RRM_RBM25"/>
    <property type="match status" value="1"/>
</dbReference>
<feature type="compositionally biased region" description="Low complexity" evidence="2">
    <location>
        <begin position="381"/>
        <end position="396"/>
    </location>
</feature>
<dbReference type="OrthoDB" id="6275295at2759"/>
<reference evidence="5" key="1">
    <citation type="submission" date="2021-05" db="EMBL/GenBank/DDBJ databases">
        <title>The genome of the haptophyte Pavlova lutheri (Diacronema luteri, Pavlovales) - a model for lipid biosynthesis in eukaryotic algae.</title>
        <authorList>
            <person name="Hulatt C.J."/>
            <person name="Posewitz M.C."/>
        </authorList>
    </citation>
    <scope>NUCLEOTIDE SEQUENCE</scope>
    <source>
        <strain evidence="5">NIVA-4/92</strain>
    </source>
</reference>
<dbReference type="PROSITE" id="PS51025">
    <property type="entry name" value="PWI"/>
    <property type="match status" value="1"/>
</dbReference>
<dbReference type="Gene3D" id="3.30.70.330">
    <property type="match status" value="1"/>
</dbReference>
<keyword evidence="1" id="KW-0694">RNA-binding</keyword>
<evidence type="ECO:0000256" key="2">
    <source>
        <dbReference type="SAM" id="MobiDB-lite"/>
    </source>
</evidence>
<dbReference type="Gene3D" id="1.20.1390.10">
    <property type="entry name" value="PWI domain"/>
    <property type="match status" value="1"/>
</dbReference>
<dbReference type="Proteomes" id="UP000751190">
    <property type="component" value="Unassembled WGS sequence"/>
</dbReference>
<dbReference type="PANTHER" id="PTHR18806:SF4">
    <property type="entry name" value="RNA-BINDING PROTEIN 25"/>
    <property type="match status" value="1"/>
</dbReference>
<dbReference type="GO" id="GO:0003723">
    <property type="term" value="F:RNA binding"/>
    <property type="evidence" value="ECO:0007669"/>
    <property type="project" value="UniProtKB-UniRule"/>
</dbReference>
<keyword evidence="6" id="KW-1185">Reference proteome</keyword>
<feature type="domain" description="RRM" evidence="3">
    <location>
        <begin position="59"/>
        <end position="138"/>
    </location>
</feature>
<evidence type="ECO:0000313" key="6">
    <source>
        <dbReference type="Proteomes" id="UP000751190"/>
    </source>
</evidence>
<evidence type="ECO:0000256" key="1">
    <source>
        <dbReference type="PROSITE-ProRule" id="PRU00176"/>
    </source>
</evidence>
<dbReference type="PANTHER" id="PTHR18806">
    <property type="entry name" value="RBM25 PROTEIN"/>
    <property type="match status" value="1"/>
</dbReference>
<dbReference type="AlphaFoldDB" id="A0A8J6CHL4"/>
<dbReference type="InterPro" id="IPR012677">
    <property type="entry name" value="Nucleotide-bd_a/b_plait_sf"/>
</dbReference>
<dbReference type="InterPro" id="IPR035979">
    <property type="entry name" value="RBD_domain_sf"/>
</dbReference>
<dbReference type="SMART" id="SM00311">
    <property type="entry name" value="PWI"/>
    <property type="match status" value="1"/>
</dbReference>
<dbReference type="SUPFAM" id="SSF54928">
    <property type="entry name" value="RNA-binding domain, RBD"/>
    <property type="match status" value="1"/>
</dbReference>
<evidence type="ECO:0000259" key="3">
    <source>
        <dbReference type="PROSITE" id="PS50102"/>
    </source>
</evidence>
<evidence type="ECO:0008006" key="7">
    <source>
        <dbReference type="Google" id="ProtNLM"/>
    </source>
</evidence>
<comment type="caution">
    <text evidence="5">The sequence shown here is derived from an EMBL/GenBank/DDBJ whole genome shotgun (WGS) entry which is preliminary data.</text>
</comment>
<dbReference type="InterPro" id="IPR002483">
    <property type="entry name" value="PWI_dom"/>
</dbReference>